<gene>
    <name evidence="2" type="ORF">AB675_10537</name>
</gene>
<comment type="caution">
    <text evidence="2">The sequence shown here is derived from an EMBL/GenBank/DDBJ whole genome shotgun (WGS) entry which is preliminary data.</text>
</comment>
<name>A0A0N0NMZ4_9EURO</name>
<dbReference type="PANTHER" id="PTHR35043">
    <property type="entry name" value="TRANSCRIPTION FACTOR DOMAIN-CONTAINING PROTEIN"/>
    <property type="match status" value="1"/>
</dbReference>
<evidence type="ECO:0000313" key="2">
    <source>
        <dbReference type="EMBL" id="KPI40918.1"/>
    </source>
</evidence>
<dbReference type="Proteomes" id="UP000038010">
    <property type="component" value="Unassembled WGS sequence"/>
</dbReference>
<reference evidence="2 3" key="1">
    <citation type="submission" date="2015-06" db="EMBL/GenBank/DDBJ databases">
        <title>Draft genome of the ant-associated black yeast Phialophora attae CBS 131958.</title>
        <authorList>
            <person name="Moreno L.F."/>
            <person name="Stielow B.J."/>
            <person name="de Hoog S."/>
            <person name="Vicente V.A."/>
            <person name="Weiss V.A."/>
            <person name="de Vries M."/>
            <person name="Cruz L.M."/>
            <person name="Souza E.M."/>
        </authorList>
    </citation>
    <scope>NUCLEOTIDE SEQUENCE [LARGE SCALE GENOMIC DNA]</scope>
    <source>
        <strain evidence="2 3">CBS 131958</strain>
    </source>
</reference>
<protein>
    <submittedName>
        <fullName evidence="2">Uncharacterized protein</fullName>
    </submittedName>
</protein>
<dbReference type="GeneID" id="28731195"/>
<feature type="transmembrane region" description="Helical" evidence="1">
    <location>
        <begin position="273"/>
        <end position="294"/>
    </location>
</feature>
<feature type="transmembrane region" description="Helical" evidence="1">
    <location>
        <begin position="398"/>
        <end position="418"/>
    </location>
</feature>
<dbReference type="EMBL" id="LFJN01000011">
    <property type="protein sequence ID" value="KPI40918.1"/>
    <property type="molecule type" value="Genomic_DNA"/>
</dbReference>
<accession>A0A0N0NMZ4</accession>
<keyword evidence="1" id="KW-0472">Membrane</keyword>
<dbReference type="STRING" id="1664694.A0A0N0NMZ4"/>
<feature type="transmembrane region" description="Helical" evidence="1">
    <location>
        <begin position="55"/>
        <end position="74"/>
    </location>
</feature>
<dbReference type="PANTHER" id="PTHR35043:SF7">
    <property type="entry name" value="TRANSCRIPTION FACTOR DOMAIN-CONTAINING PROTEIN"/>
    <property type="match status" value="1"/>
</dbReference>
<dbReference type="RefSeq" id="XP_018000881.1">
    <property type="nucleotide sequence ID" value="XM_018139315.1"/>
</dbReference>
<evidence type="ECO:0000313" key="3">
    <source>
        <dbReference type="Proteomes" id="UP000038010"/>
    </source>
</evidence>
<keyword evidence="1" id="KW-1133">Transmembrane helix</keyword>
<dbReference type="OrthoDB" id="9451547at2759"/>
<keyword evidence="1" id="KW-0812">Transmembrane</keyword>
<feature type="transmembrane region" description="Helical" evidence="1">
    <location>
        <begin position="20"/>
        <end position="43"/>
    </location>
</feature>
<sequence>MVEPLVGWVKGPNTRGTSDVIWSCLSVVFISTWTTLHINVPPIKKSYWWRLGNKLFWMLTGLVAPEYVATLAFTELRAALLVRSSMHDLGYKNWGLGQSFFVVMGGYMFHVNDEYKPISAENFIKWQRKGNLMMLRPSFKNRTGAQSKSENATTTEVETVEIEPIKETVPHADVPAPIDLPWISEQDVTQRGKADFLLKSIACAQVTWLLVQYVARAIQSLAISSLEALTVAYVSPVVVPIASDHEIVPSLESEPFQIPFNYDPDLPLAHTPWWTYLLPCITAVMAFSCLHFLAWNAHFNTTIERWFWRASSIMVTWFHVSFLMFSVYMQKNMKKEPTAAKLAKIVFGAEWKTLRYLVYILKYAFCIPNNAKLKQLDSWLQDRCEEGFTPGGELVPFLVSHTMFYFFARIFVLVEAFLSLRRVPADLYDTVDWTRFIPHVH</sequence>
<proteinExistence type="predicted"/>
<dbReference type="AlphaFoldDB" id="A0A0N0NMZ4"/>
<feature type="transmembrane region" description="Helical" evidence="1">
    <location>
        <begin position="306"/>
        <end position="328"/>
    </location>
</feature>
<dbReference type="VEuPathDB" id="FungiDB:AB675_10537"/>
<evidence type="ECO:0000256" key="1">
    <source>
        <dbReference type="SAM" id="Phobius"/>
    </source>
</evidence>
<organism evidence="2 3">
    <name type="scientific">Cyphellophora attinorum</name>
    <dbReference type="NCBI Taxonomy" id="1664694"/>
    <lineage>
        <taxon>Eukaryota</taxon>
        <taxon>Fungi</taxon>
        <taxon>Dikarya</taxon>
        <taxon>Ascomycota</taxon>
        <taxon>Pezizomycotina</taxon>
        <taxon>Eurotiomycetes</taxon>
        <taxon>Chaetothyriomycetidae</taxon>
        <taxon>Chaetothyriales</taxon>
        <taxon>Cyphellophoraceae</taxon>
        <taxon>Cyphellophora</taxon>
    </lineage>
</organism>
<feature type="transmembrane region" description="Helical" evidence="1">
    <location>
        <begin position="94"/>
        <end position="111"/>
    </location>
</feature>
<keyword evidence="3" id="KW-1185">Reference proteome</keyword>